<dbReference type="EMBL" id="ATAM02000003">
    <property type="protein sequence ID" value="KAL0252780.1"/>
    <property type="molecule type" value="Genomic_DNA"/>
</dbReference>
<feature type="region of interest" description="Disordered" evidence="1">
    <location>
        <begin position="179"/>
        <end position="198"/>
    </location>
</feature>
<organism evidence="2 3">
    <name type="scientific">Cryptococcus tetragattii IND107</name>
    <dbReference type="NCBI Taxonomy" id="1296105"/>
    <lineage>
        <taxon>Eukaryota</taxon>
        <taxon>Fungi</taxon>
        <taxon>Dikarya</taxon>
        <taxon>Basidiomycota</taxon>
        <taxon>Agaricomycotina</taxon>
        <taxon>Tremellomycetes</taxon>
        <taxon>Tremellales</taxon>
        <taxon>Cryptococcaceae</taxon>
        <taxon>Cryptococcus</taxon>
        <taxon>Cryptococcus gattii species complex</taxon>
    </lineage>
</organism>
<reference evidence="2 3" key="2">
    <citation type="submission" date="2024-01" db="EMBL/GenBank/DDBJ databases">
        <title>Comparative genomics of Cryptococcus and Kwoniella reveals pathogenesis evolution and contrasting modes of karyotype evolution via chromosome fusion or intercentromeric recombination.</title>
        <authorList>
            <person name="Coelho M.A."/>
            <person name="David-Palma M."/>
            <person name="Shea T."/>
            <person name="Bowers K."/>
            <person name="Mcginley-Smith S."/>
            <person name="Mohammad A.W."/>
            <person name="Gnirke A."/>
            <person name="Yurkov A.M."/>
            <person name="Nowrousian M."/>
            <person name="Sun S."/>
            <person name="Cuomo C.A."/>
            <person name="Heitman J."/>
        </authorList>
    </citation>
    <scope>NUCLEOTIDE SEQUENCE [LARGE SCALE GENOMIC DNA]</scope>
    <source>
        <strain evidence="2 3">IND107</strain>
    </source>
</reference>
<evidence type="ECO:0000313" key="3">
    <source>
        <dbReference type="Proteomes" id="UP000054399"/>
    </source>
</evidence>
<sequence>MIENTAGQLSTKTVDRFAIQSPRVRNQFRVEEARQLGSKYEYDDMAELSDSPSSVKTSSRPVTPSHPPPSPVHISIQGSPENEISKLADKAEKILGLTPGTLAYAQACLENARDEVRRITLSPSPEPLSIITKDDKPPSHLDMGGGGIKGKMQTRARKTTSITRLGTVGHQKIASVVLGAGDKEEEHRRERRRRAVDSVLHWQKEVARLEESDKGKRE</sequence>
<proteinExistence type="predicted"/>
<reference evidence="3" key="1">
    <citation type="submission" date="2015-01" db="EMBL/GenBank/DDBJ databases">
        <title>The Genome Sequence of Cryptococcus gattii MMRL2647.</title>
        <authorList>
            <consortium name="The Broad Institute Genomics Platform"/>
            <person name="Cuomo C."/>
            <person name="Litvintseva A."/>
            <person name="Chen Y."/>
            <person name="Heitman J."/>
            <person name="Sun S."/>
            <person name="Springer D."/>
            <person name="Dromer F."/>
            <person name="Young S."/>
            <person name="Zeng Q."/>
            <person name="Gargeya S."/>
            <person name="Abouelleil A."/>
            <person name="Alvarado L."/>
            <person name="Chapman S.B."/>
            <person name="Gainer-Dewar J."/>
            <person name="Goldberg J."/>
            <person name="Griggs A."/>
            <person name="Gujja S."/>
            <person name="Hansen M."/>
            <person name="Howarth C."/>
            <person name="Imamovic A."/>
            <person name="Larimer J."/>
            <person name="Murphy C."/>
            <person name="Naylor J."/>
            <person name="Pearson M."/>
            <person name="Priest M."/>
            <person name="Roberts A."/>
            <person name="Saif S."/>
            <person name="Shea T."/>
            <person name="Sykes S."/>
            <person name="Wortman J."/>
            <person name="Nusbaum C."/>
            <person name="Birren B."/>
        </authorList>
    </citation>
    <scope>NUCLEOTIDE SEQUENCE [LARGE SCALE GENOMIC DNA]</scope>
    <source>
        <strain evidence="3">IND107</strain>
    </source>
</reference>
<evidence type="ECO:0000313" key="2">
    <source>
        <dbReference type="EMBL" id="KAL0252780.1"/>
    </source>
</evidence>
<gene>
    <name evidence="2" type="ORF">I308_102172</name>
</gene>
<dbReference type="Proteomes" id="UP000054399">
    <property type="component" value="Unassembled WGS sequence"/>
</dbReference>
<keyword evidence="3" id="KW-1185">Reference proteome</keyword>
<protein>
    <submittedName>
        <fullName evidence="2">Uncharacterized protein</fullName>
    </submittedName>
</protein>
<name>A0ABR3BY82_9TREE</name>
<accession>A0ABR3BY82</accession>
<dbReference type="RefSeq" id="XP_066615500.1">
    <property type="nucleotide sequence ID" value="XM_066756723.1"/>
</dbReference>
<dbReference type="GeneID" id="91989030"/>
<comment type="caution">
    <text evidence="2">The sequence shown here is derived from an EMBL/GenBank/DDBJ whole genome shotgun (WGS) entry which is preliminary data.</text>
</comment>
<feature type="region of interest" description="Disordered" evidence="1">
    <location>
        <begin position="125"/>
        <end position="155"/>
    </location>
</feature>
<feature type="region of interest" description="Disordered" evidence="1">
    <location>
        <begin position="39"/>
        <end position="77"/>
    </location>
</feature>
<evidence type="ECO:0000256" key="1">
    <source>
        <dbReference type="SAM" id="MobiDB-lite"/>
    </source>
</evidence>